<reference evidence="1 2" key="1">
    <citation type="journal article" date="2014" name="PLoS Genet.">
        <title>Phylogenetically driven sequencing of extremely halophilic archaea reveals strategies for static and dynamic osmo-response.</title>
        <authorList>
            <person name="Becker E.A."/>
            <person name="Seitzer P.M."/>
            <person name="Tritt A."/>
            <person name="Larsen D."/>
            <person name="Krusor M."/>
            <person name="Yao A.I."/>
            <person name="Wu D."/>
            <person name="Madern D."/>
            <person name="Eisen J.A."/>
            <person name="Darling A.E."/>
            <person name="Facciotti M.T."/>
        </authorList>
    </citation>
    <scope>NUCLEOTIDE SEQUENCE [LARGE SCALE GENOMIC DNA]</scope>
    <source>
        <strain evidence="1 2">DSM 5350</strain>
    </source>
</reference>
<protein>
    <submittedName>
        <fullName evidence="1">Kef-type K+ transporter NAD-binding component</fullName>
    </submittedName>
</protein>
<dbReference type="AlphaFoldDB" id="M0MK24"/>
<dbReference type="EMBL" id="AOMD01000015">
    <property type="protein sequence ID" value="EMA46027.1"/>
    <property type="molecule type" value="Genomic_DNA"/>
</dbReference>
<gene>
    <name evidence="1" type="ORF">C449_04962</name>
</gene>
<accession>M0MK24</accession>
<dbReference type="InParanoid" id="M0MK24"/>
<evidence type="ECO:0000313" key="1">
    <source>
        <dbReference type="EMBL" id="EMA46027.1"/>
    </source>
</evidence>
<evidence type="ECO:0000313" key="2">
    <source>
        <dbReference type="Proteomes" id="UP000011669"/>
    </source>
</evidence>
<proteinExistence type="predicted"/>
<dbReference type="Proteomes" id="UP000011669">
    <property type="component" value="Unassembled WGS sequence"/>
</dbReference>
<sequence length="51" mass="5607">MIAVTDDSGFSSTIDPQREFTGDERLVVVGTDEAVHQFEKRFDVSSTEAVS</sequence>
<name>M0MK24_9EURY</name>
<dbReference type="PATRIC" id="fig|1227455.4.peg.1013"/>
<organism evidence="1 2">
    <name type="scientific">Halococcus saccharolyticus DSM 5350</name>
    <dbReference type="NCBI Taxonomy" id="1227455"/>
    <lineage>
        <taxon>Archaea</taxon>
        <taxon>Methanobacteriati</taxon>
        <taxon>Methanobacteriota</taxon>
        <taxon>Stenosarchaea group</taxon>
        <taxon>Halobacteria</taxon>
        <taxon>Halobacteriales</taxon>
        <taxon>Halococcaceae</taxon>
        <taxon>Halococcus</taxon>
    </lineage>
</organism>
<keyword evidence="2" id="KW-1185">Reference proteome</keyword>
<comment type="caution">
    <text evidence="1">The sequence shown here is derived from an EMBL/GenBank/DDBJ whole genome shotgun (WGS) entry which is preliminary data.</text>
</comment>